<sequence length="89" mass="9592">MLPIQGDAAAAFPGGLTFGQLAPKTLKPFSGANGRDFETWFRSFEDAVRMVNPPLPDQLKTNTLVGYLEGEARDLVDEMSEEGTISTAS</sequence>
<protein>
    <submittedName>
        <fullName evidence="3">Retrotrans_gag domain-containing protein</fullName>
    </submittedName>
</protein>
<dbReference type="Proteomes" id="UP000050761">
    <property type="component" value="Unassembled WGS sequence"/>
</dbReference>
<name>A0A183GFP0_HELPZ</name>
<dbReference type="EMBL" id="UZAH01032804">
    <property type="protein sequence ID" value="VDP23941.1"/>
    <property type="molecule type" value="Genomic_DNA"/>
</dbReference>
<reference evidence="1 2" key="1">
    <citation type="submission" date="2018-11" db="EMBL/GenBank/DDBJ databases">
        <authorList>
            <consortium name="Pathogen Informatics"/>
        </authorList>
    </citation>
    <scope>NUCLEOTIDE SEQUENCE [LARGE SCALE GENOMIC DNA]</scope>
</reference>
<dbReference type="AlphaFoldDB" id="A0A183GFP0"/>
<evidence type="ECO:0000313" key="1">
    <source>
        <dbReference type="EMBL" id="VDP23941.1"/>
    </source>
</evidence>
<evidence type="ECO:0000313" key="2">
    <source>
        <dbReference type="Proteomes" id="UP000050761"/>
    </source>
</evidence>
<gene>
    <name evidence="1" type="ORF">HPBE_LOCUS21225</name>
</gene>
<proteinExistence type="predicted"/>
<evidence type="ECO:0000313" key="3">
    <source>
        <dbReference type="WBParaSite" id="HPBE_0002122601-mRNA-1"/>
    </source>
</evidence>
<dbReference type="OrthoDB" id="5822924at2759"/>
<reference evidence="3" key="2">
    <citation type="submission" date="2019-09" db="UniProtKB">
        <authorList>
            <consortium name="WormBaseParasite"/>
        </authorList>
    </citation>
    <scope>IDENTIFICATION</scope>
</reference>
<keyword evidence="2" id="KW-1185">Reference proteome</keyword>
<accession>A0A183GFP0</accession>
<dbReference type="WBParaSite" id="HPBE_0002122601-mRNA-1">
    <property type="protein sequence ID" value="HPBE_0002122601-mRNA-1"/>
    <property type="gene ID" value="HPBE_0002122601"/>
</dbReference>
<accession>A0A3P8BRG6</accession>
<organism evidence="2 3">
    <name type="scientific">Heligmosomoides polygyrus</name>
    <name type="common">Parasitic roundworm</name>
    <dbReference type="NCBI Taxonomy" id="6339"/>
    <lineage>
        <taxon>Eukaryota</taxon>
        <taxon>Metazoa</taxon>
        <taxon>Ecdysozoa</taxon>
        <taxon>Nematoda</taxon>
        <taxon>Chromadorea</taxon>
        <taxon>Rhabditida</taxon>
        <taxon>Rhabditina</taxon>
        <taxon>Rhabditomorpha</taxon>
        <taxon>Strongyloidea</taxon>
        <taxon>Heligmosomidae</taxon>
        <taxon>Heligmosomoides</taxon>
    </lineage>
</organism>